<reference evidence="1" key="2">
    <citation type="submission" date="2025-09" db="UniProtKB">
        <authorList>
            <consortium name="EnsemblPlants"/>
        </authorList>
    </citation>
    <scope>IDENTIFICATION</scope>
</reference>
<keyword evidence="2" id="KW-1185">Reference proteome</keyword>
<name>A0ACD5ZZG9_AVESA</name>
<accession>A0ACD5ZZG9</accession>
<reference evidence="1" key="1">
    <citation type="submission" date="2021-05" db="EMBL/GenBank/DDBJ databases">
        <authorList>
            <person name="Scholz U."/>
            <person name="Mascher M."/>
            <person name="Fiebig A."/>
        </authorList>
    </citation>
    <scope>NUCLEOTIDE SEQUENCE [LARGE SCALE GENOMIC DNA]</scope>
</reference>
<protein>
    <submittedName>
        <fullName evidence="1">Uncharacterized protein</fullName>
    </submittedName>
</protein>
<evidence type="ECO:0000313" key="1">
    <source>
        <dbReference type="EnsemblPlants" id="AVESA.00010b.r2.7CG0666480.1.CDS"/>
    </source>
</evidence>
<sequence length="263" mass="29219">MRSSLRFPAGTFSLPRIISTMSQTMKLKDIVNGQHNCKVIGRLIGLWDAKYVTTNSLISIDGVLLDGDGIMAQISVPKNLEKDFRSQLAQDNVYIISGLDAVHLKNKSHSYHHQPYILQFTSTTKVNHLESRGANIPHYGCQFCSFDEVPAKSIPSKPLLDLMGVISDVGPFDFAGPASKKKNRKIHIRNLDEQTQQIVLWDQQGETFDEKTVFEKSQKGIVVGIFAGLTAGKFLGNYEASSGSATQIYIDLDLPEVATYRTR</sequence>
<organism evidence="1 2">
    <name type="scientific">Avena sativa</name>
    <name type="common">Oat</name>
    <dbReference type="NCBI Taxonomy" id="4498"/>
    <lineage>
        <taxon>Eukaryota</taxon>
        <taxon>Viridiplantae</taxon>
        <taxon>Streptophyta</taxon>
        <taxon>Embryophyta</taxon>
        <taxon>Tracheophyta</taxon>
        <taxon>Spermatophyta</taxon>
        <taxon>Magnoliopsida</taxon>
        <taxon>Liliopsida</taxon>
        <taxon>Poales</taxon>
        <taxon>Poaceae</taxon>
        <taxon>BOP clade</taxon>
        <taxon>Pooideae</taxon>
        <taxon>Poodae</taxon>
        <taxon>Poeae</taxon>
        <taxon>Poeae Chloroplast Group 1 (Aveneae type)</taxon>
        <taxon>Aveninae</taxon>
        <taxon>Avena</taxon>
    </lineage>
</organism>
<proteinExistence type="predicted"/>
<dbReference type="EnsemblPlants" id="AVESA.00010b.r2.7CG0666480.1">
    <property type="protein sequence ID" value="AVESA.00010b.r2.7CG0666480.1.CDS"/>
    <property type="gene ID" value="AVESA.00010b.r2.7CG0666480"/>
</dbReference>
<evidence type="ECO:0000313" key="2">
    <source>
        <dbReference type="Proteomes" id="UP001732700"/>
    </source>
</evidence>
<dbReference type="Proteomes" id="UP001732700">
    <property type="component" value="Chromosome 7C"/>
</dbReference>